<evidence type="ECO:0000313" key="1">
    <source>
        <dbReference type="EMBL" id="TWU13367.1"/>
    </source>
</evidence>
<dbReference type="OrthoDB" id="250016at2"/>
<reference evidence="1 2" key="1">
    <citation type="submission" date="2019-02" db="EMBL/GenBank/DDBJ databases">
        <title>Deep-cultivation of Planctomycetes and their phenomic and genomic characterization uncovers novel biology.</title>
        <authorList>
            <person name="Wiegand S."/>
            <person name="Jogler M."/>
            <person name="Boedeker C."/>
            <person name="Pinto D."/>
            <person name="Vollmers J."/>
            <person name="Rivas-Marin E."/>
            <person name="Kohn T."/>
            <person name="Peeters S.H."/>
            <person name="Heuer A."/>
            <person name="Rast P."/>
            <person name="Oberbeckmann S."/>
            <person name="Bunk B."/>
            <person name="Jeske O."/>
            <person name="Meyerdierks A."/>
            <person name="Storesund J.E."/>
            <person name="Kallscheuer N."/>
            <person name="Luecker S."/>
            <person name="Lage O.M."/>
            <person name="Pohl T."/>
            <person name="Merkel B.J."/>
            <person name="Hornburger P."/>
            <person name="Mueller R.-W."/>
            <person name="Bruemmer F."/>
            <person name="Labrenz M."/>
            <person name="Spormann A.M."/>
            <person name="Op Den Camp H."/>
            <person name="Overmann J."/>
            <person name="Amann R."/>
            <person name="Jetten M.S.M."/>
            <person name="Mascher T."/>
            <person name="Medema M.H."/>
            <person name="Devos D.P."/>
            <person name="Kaster A.-K."/>
            <person name="Ovreas L."/>
            <person name="Rohde M."/>
            <person name="Galperin M.Y."/>
            <person name="Jogler C."/>
        </authorList>
    </citation>
    <scope>NUCLEOTIDE SEQUENCE [LARGE SCALE GENOMIC DNA]</scope>
    <source>
        <strain evidence="1 2">CA54</strain>
    </source>
</reference>
<comment type="caution">
    <text evidence="1">The sequence shown here is derived from an EMBL/GenBank/DDBJ whole genome shotgun (WGS) entry which is preliminary data.</text>
</comment>
<sequence length="330" mass="38181">MREDHIESEIASDESMPVMLAKSKYAGQPVDVTSRRSIEILQDREDKATIAREASHTEVNYFYHEGRFWRAVIPLNGVDQIYGQAFNFSKPRTRRCKDGREILFDKHGLPRRTIPFLNHVQSRFKLKPDQPVELFPLGSDNDDCPVHRIQDIIYSLEAVGPVGVGFNLRDGLSGNLLSAHRFMSIEEMVFERLVVENEYVTESPPLPLDEREKRAVLIGSLLHSHQAGMRERYYIYRLFGTNNCTSSPFQIVDSVVKYRWPQRIGSALYRLPFSPRFYLWVRGLDSDPSIRKLVRSEFQAYIAGSSIQQRKQEYLRGVAHDRQCISKELS</sequence>
<gene>
    <name evidence="1" type="ORF">CA54_22020</name>
</gene>
<name>A0A5C6BNP0_9PLAN</name>
<organism evidence="1 2">
    <name type="scientific">Symmachiella macrocystis</name>
    <dbReference type="NCBI Taxonomy" id="2527985"/>
    <lineage>
        <taxon>Bacteria</taxon>
        <taxon>Pseudomonadati</taxon>
        <taxon>Planctomycetota</taxon>
        <taxon>Planctomycetia</taxon>
        <taxon>Planctomycetales</taxon>
        <taxon>Planctomycetaceae</taxon>
        <taxon>Symmachiella</taxon>
    </lineage>
</organism>
<dbReference type="RefSeq" id="WP_146370703.1">
    <property type="nucleotide sequence ID" value="NZ_SJPP01000001.1"/>
</dbReference>
<dbReference type="EMBL" id="SJPP01000001">
    <property type="protein sequence ID" value="TWU13367.1"/>
    <property type="molecule type" value="Genomic_DNA"/>
</dbReference>
<dbReference type="Proteomes" id="UP000320735">
    <property type="component" value="Unassembled WGS sequence"/>
</dbReference>
<evidence type="ECO:0000313" key="2">
    <source>
        <dbReference type="Proteomes" id="UP000320735"/>
    </source>
</evidence>
<proteinExistence type="predicted"/>
<accession>A0A5C6BNP0</accession>
<dbReference type="AlphaFoldDB" id="A0A5C6BNP0"/>
<protein>
    <submittedName>
        <fullName evidence="1">Uncharacterized protein</fullName>
    </submittedName>
</protein>
<keyword evidence="2" id="KW-1185">Reference proteome</keyword>